<name>A0A9P7RS40_9AGAR</name>
<feature type="coiled-coil region" evidence="1">
    <location>
        <begin position="445"/>
        <end position="496"/>
    </location>
</feature>
<dbReference type="EMBL" id="CM032188">
    <property type="protein sequence ID" value="KAG7088388.1"/>
    <property type="molecule type" value="Genomic_DNA"/>
</dbReference>
<feature type="region of interest" description="Disordered" evidence="2">
    <location>
        <begin position="174"/>
        <end position="205"/>
    </location>
</feature>
<comment type="caution">
    <text evidence="3">The sequence shown here is derived from an EMBL/GenBank/DDBJ whole genome shotgun (WGS) entry which is preliminary data.</text>
</comment>
<feature type="region of interest" description="Disordered" evidence="2">
    <location>
        <begin position="218"/>
        <end position="267"/>
    </location>
</feature>
<feature type="region of interest" description="Disordered" evidence="2">
    <location>
        <begin position="651"/>
        <end position="708"/>
    </location>
</feature>
<gene>
    <name evidence="3" type="ORF">E1B28_012389</name>
</gene>
<sequence length="708" mass="78078">MAHSSNEMPQATPDFAAQSNVLTAVDSLKSRFMREWSRDPSVEEAVLWNNANKDLICWNCAQLKVECAPATSESLPCTRCIMLKSQQICTRVIEERRARVKRIMNLDEDTFIALKTTCFQSTRPSPHFQTYSSDIVSSPRNGVVIVSPETEISRLSSPNLANYNIRQRSYSTPSIQIDTQPGVPPNVASSPSSSTSLSTTPRRMSTPEVIDLTGDFDTTVFPSQAKPQSSRQQTVSSARNYPAGHSGLSQSCPATSTSHFRQPSYQPGSPFGVFASGHASLPNIRHSVPNSEHSVHSPDRRSSFETELSSASPRYFLPSPPTSAPAAPMVSGFSSTSLLPPPSTAPVMNIPSNSLHSSFTSPADVRTSTLRYEGSTSTKEAIINAVQGEVAKIREVTWMVAQRNQQMRSISEHYERSGILIKQEVPQLGTDFGGGTTSASAGETIARLQDELDTSRHLNQRLMQRNDELRCMQRETDELRHAYRDLLQRNESLQRQQKKDNPVRMMRHLHVSSPDCEVRSRDGVESPSDTVGQGQRSELDFTLSLLNMTKEELNNMMAMGTTLQRTTGLKDIENVTVSHHIRRIIAEHTNLQLLIRRLTKTRSDYSSERIGRANMLELCDELEKQLSQMAQRMLEGLPNGFEGIMGALRNENEGGVETNGPVSGSDGSPTSPGARGPLSPSSASTLSSPDARTGLKRRRIGEIEADFD</sequence>
<protein>
    <submittedName>
        <fullName evidence="3">Uncharacterized protein</fullName>
    </submittedName>
</protein>
<feature type="compositionally biased region" description="Low complexity" evidence="2">
    <location>
        <begin position="189"/>
        <end position="205"/>
    </location>
</feature>
<feature type="compositionally biased region" description="Polar residues" evidence="2">
    <location>
        <begin position="660"/>
        <end position="671"/>
    </location>
</feature>
<reference evidence="3" key="1">
    <citation type="journal article" date="2021" name="Genome Biol. Evol.">
        <title>The assembled and annotated genome of the fairy-ring fungus Marasmius oreades.</title>
        <authorList>
            <person name="Hiltunen M."/>
            <person name="Ament-Velasquez S.L."/>
            <person name="Johannesson H."/>
        </authorList>
    </citation>
    <scope>NUCLEOTIDE SEQUENCE</scope>
    <source>
        <strain evidence="3">03SP1</strain>
    </source>
</reference>
<feature type="compositionally biased region" description="Low complexity" evidence="2">
    <location>
        <begin position="677"/>
        <end position="689"/>
    </location>
</feature>
<dbReference type="GeneID" id="66081464"/>
<keyword evidence="1" id="KW-0175">Coiled coil</keyword>
<feature type="compositionally biased region" description="Polar residues" evidence="2">
    <location>
        <begin position="247"/>
        <end position="267"/>
    </location>
</feature>
<dbReference type="OrthoDB" id="3003405at2759"/>
<keyword evidence="4" id="KW-1185">Reference proteome</keyword>
<feature type="compositionally biased region" description="Basic and acidic residues" evidence="2">
    <location>
        <begin position="293"/>
        <end position="304"/>
    </location>
</feature>
<feature type="region of interest" description="Disordered" evidence="2">
    <location>
        <begin position="282"/>
        <end position="307"/>
    </location>
</feature>
<accession>A0A9P7RS40</accession>
<organism evidence="3 4">
    <name type="scientific">Marasmius oreades</name>
    <name type="common">fairy-ring Marasmius</name>
    <dbReference type="NCBI Taxonomy" id="181124"/>
    <lineage>
        <taxon>Eukaryota</taxon>
        <taxon>Fungi</taxon>
        <taxon>Dikarya</taxon>
        <taxon>Basidiomycota</taxon>
        <taxon>Agaricomycotina</taxon>
        <taxon>Agaricomycetes</taxon>
        <taxon>Agaricomycetidae</taxon>
        <taxon>Agaricales</taxon>
        <taxon>Marasmiineae</taxon>
        <taxon>Marasmiaceae</taxon>
        <taxon>Marasmius</taxon>
    </lineage>
</organism>
<dbReference type="AlphaFoldDB" id="A0A9P7RS40"/>
<dbReference type="Proteomes" id="UP001049176">
    <property type="component" value="Chromosome 8"/>
</dbReference>
<feature type="region of interest" description="Disordered" evidence="2">
    <location>
        <begin position="512"/>
        <end position="534"/>
    </location>
</feature>
<dbReference type="KEGG" id="more:E1B28_012389"/>
<evidence type="ECO:0000313" key="4">
    <source>
        <dbReference type="Proteomes" id="UP001049176"/>
    </source>
</evidence>
<dbReference type="RefSeq" id="XP_043004859.1">
    <property type="nucleotide sequence ID" value="XM_043157492.1"/>
</dbReference>
<evidence type="ECO:0000256" key="2">
    <source>
        <dbReference type="SAM" id="MobiDB-lite"/>
    </source>
</evidence>
<evidence type="ECO:0000256" key="1">
    <source>
        <dbReference type="SAM" id="Coils"/>
    </source>
</evidence>
<proteinExistence type="predicted"/>
<evidence type="ECO:0000313" key="3">
    <source>
        <dbReference type="EMBL" id="KAG7088388.1"/>
    </source>
</evidence>
<feature type="compositionally biased region" description="Polar residues" evidence="2">
    <location>
        <begin position="220"/>
        <end position="239"/>
    </location>
</feature>